<sequence>MRVMRESKRMETGDEEDELAELQNKRYGDGMLAANIAMYTSVGMLALVGITAQPNAFIFISLGLVLLSISMVFINAELAKVVDPNREYPSVNDKGYAKKLMEMSDDGERHIMLQGLYRAFTSISMLLFFAVLALIGYSVLTGVSQLAGILIILFILIFTNAQYMLSIRKK</sequence>
<dbReference type="Pfam" id="PF11368">
    <property type="entry name" value="DUF3169"/>
    <property type="match status" value="1"/>
</dbReference>
<feature type="transmembrane region" description="Helical" evidence="1">
    <location>
        <begin position="32"/>
        <end position="50"/>
    </location>
</feature>
<dbReference type="Proteomes" id="UP000239663">
    <property type="component" value="Unassembled WGS sequence"/>
</dbReference>
<gene>
    <name evidence="2" type="ORF">CYL18_17955</name>
</gene>
<dbReference type="InterPro" id="IPR021509">
    <property type="entry name" value="DUF3169"/>
</dbReference>
<name>A0A2S7MVM8_9BACI</name>
<comment type="caution">
    <text evidence="2">The sequence shown here is derived from an EMBL/GenBank/DDBJ whole genome shotgun (WGS) entry which is preliminary data.</text>
</comment>
<evidence type="ECO:0000256" key="1">
    <source>
        <dbReference type="SAM" id="Phobius"/>
    </source>
</evidence>
<keyword evidence="1" id="KW-1133">Transmembrane helix</keyword>
<keyword evidence="1" id="KW-0472">Membrane</keyword>
<feature type="transmembrane region" description="Helical" evidence="1">
    <location>
        <begin position="119"/>
        <end position="140"/>
    </location>
</feature>
<evidence type="ECO:0000313" key="2">
    <source>
        <dbReference type="EMBL" id="PQD93805.1"/>
    </source>
</evidence>
<keyword evidence="3" id="KW-1185">Reference proteome</keyword>
<dbReference type="AlphaFoldDB" id="A0A2S7MVM8"/>
<dbReference type="EMBL" id="PKOZ01000021">
    <property type="protein sequence ID" value="PQD93805.1"/>
    <property type="molecule type" value="Genomic_DNA"/>
</dbReference>
<evidence type="ECO:0000313" key="3">
    <source>
        <dbReference type="Proteomes" id="UP000239663"/>
    </source>
</evidence>
<accession>A0A2S7MVM8</accession>
<proteinExistence type="predicted"/>
<reference evidence="2 3" key="1">
    <citation type="submission" date="2017-12" db="EMBL/GenBank/DDBJ databases">
        <title>Taxonomic description and draft genome of Pradoshia cofamensis Gen. nov., sp. nov., a thermotolerant bacillale isolated from anterior gut of earthworm Eisenia fetida.</title>
        <authorList>
            <person name="Saha T."/>
            <person name="Chakraborty R."/>
        </authorList>
    </citation>
    <scope>NUCLEOTIDE SEQUENCE [LARGE SCALE GENOMIC DNA]</scope>
    <source>
        <strain evidence="2 3">EAG3</strain>
    </source>
</reference>
<feature type="transmembrane region" description="Helical" evidence="1">
    <location>
        <begin position="56"/>
        <end position="76"/>
    </location>
</feature>
<keyword evidence="1" id="KW-0812">Transmembrane</keyword>
<feature type="transmembrane region" description="Helical" evidence="1">
    <location>
        <begin position="146"/>
        <end position="165"/>
    </location>
</feature>
<organism evidence="2 3">
    <name type="scientific">Pradoshia eiseniae</name>
    <dbReference type="NCBI Taxonomy" id="2064768"/>
    <lineage>
        <taxon>Bacteria</taxon>
        <taxon>Bacillati</taxon>
        <taxon>Bacillota</taxon>
        <taxon>Bacilli</taxon>
        <taxon>Bacillales</taxon>
        <taxon>Bacillaceae</taxon>
        <taxon>Pradoshia</taxon>
    </lineage>
</organism>
<protein>
    <submittedName>
        <fullName evidence="2">DUF3169 domain-containing protein</fullName>
    </submittedName>
</protein>